<gene>
    <name evidence="1" type="ORF">S01H4_10926</name>
</gene>
<comment type="caution">
    <text evidence="1">The sequence shown here is derived from an EMBL/GenBank/DDBJ whole genome shotgun (WGS) entry which is preliminary data.</text>
</comment>
<reference evidence="1" key="1">
    <citation type="journal article" date="2014" name="Front. Microbiol.">
        <title>High frequency of phylogenetically diverse reductive dehalogenase-homologous genes in deep subseafloor sedimentary metagenomes.</title>
        <authorList>
            <person name="Kawai M."/>
            <person name="Futagami T."/>
            <person name="Toyoda A."/>
            <person name="Takaki Y."/>
            <person name="Nishi S."/>
            <person name="Hori S."/>
            <person name="Arai W."/>
            <person name="Tsubouchi T."/>
            <person name="Morono Y."/>
            <person name="Uchiyama I."/>
            <person name="Ito T."/>
            <person name="Fujiyama A."/>
            <person name="Inagaki F."/>
            <person name="Takami H."/>
        </authorList>
    </citation>
    <scope>NUCLEOTIDE SEQUENCE</scope>
    <source>
        <strain evidence="1">Expedition CK06-06</strain>
    </source>
</reference>
<feature type="non-terminal residue" evidence="1">
    <location>
        <position position="82"/>
    </location>
</feature>
<name>X1AHB1_9ZZZZ</name>
<organism evidence="1">
    <name type="scientific">marine sediment metagenome</name>
    <dbReference type="NCBI Taxonomy" id="412755"/>
    <lineage>
        <taxon>unclassified sequences</taxon>
        <taxon>metagenomes</taxon>
        <taxon>ecological metagenomes</taxon>
    </lineage>
</organism>
<proteinExistence type="predicted"/>
<dbReference type="EMBL" id="BART01004292">
    <property type="protein sequence ID" value="GAG69137.1"/>
    <property type="molecule type" value="Genomic_DNA"/>
</dbReference>
<dbReference type="AlphaFoldDB" id="X1AHB1"/>
<protein>
    <submittedName>
        <fullName evidence="1">Uncharacterized protein</fullName>
    </submittedName>
</protein>
<evidence type="ECO:0000313" key="1">
    <source>
        <dbReference type="EMBL" id="GAG69137.1"/>
    </source>
</evidence>
<accession>X1AHB1</accession>
<sequence length="82" mass="9543">MSRSPFFFKDKFNLVKVCLHSFKSCLGSINARIWAILDKCPPNYALLFKEIFNENDITIIDVNGIGNKRTFELQFDILLNQK</sequence>